<organism evidence="2">
    <name type="scientific">marine sediment metagenome</name>
    <dbReference type="NCBI Taxonomy" id="412755"/>
    <lineage>
        <taxon>unclassified sequences</taxon>
        <taxon>metagenomes</taxon>
        <taxon>ecological metagenomes</taxon>
    </lineage>
</organism>
<reference evidence="2" key="1">
    <citation type="journal article" date="2014" name="Front. Microbiol.">
        <title>High frequency of phylogenetically diverse reductive dehalogenase-homologous genes in deep subseafloor sedimentary metagenomes.</title>
        <authorList>
            <person name="Kawai M."/>
            <person name="Futagami T."/>
            <person name="Toyoda A."/>
            <person name="Takaki Y."/>
            <person name="Nishi S."/>
            <person name="Hori S."/>
            <person name="Arai W."/>
            <person name="Tsubouchi T."/>
            <person name="Morono Y."/>
            <person name="Uchiyama I."/>
            <person name="Ito T."/>
            <person name="Fujiyama A."/>
            <person name="Inagaki F."/>
            <person name="Takami H."/>
        </authorList>
    </citation>
    <scope>NUCLEOTIDE SEQUENCE</scope>
    <source>
        <strain evidence="2">Expedition CK06-06</strain>
    </source>
</reference>
<accession>X1AQJ8</accession>
<keyword evidence="1" id="KW-0812">Transmembrane</keyword>
<dbReference type="EMBL" id="BART01009056">
    <property type="protein sequence ID" value="GAG62166.1"/>
    <property type="molecule type" value="Genomic_DNA"/>
</dbReference>
<name>X1AQJ8_9ZZZZ</name>
<evidence type="ECO:0000313" key="2">
    <source>
        <dbReference type="EMBL" id="GAG62166.1"/>
    </source>
</evidence>
<keyword evidence="1" id="KW-1133">Transmembrane helix</keyword>
<keyword evidence="1" id="KW-0472">Membrane</keyword>
<sequence length="99" mass="11407">MLITWLTNNLDVVGLILNAIGTLILIFIQLPPSLTYIRKKEDGRYKIEWELPNDASPEAQDEMSRRYNMQEGFKTKLRTALCFILAGFMLQGIYIALNK</sequence>
<dbReference type="AlphaFoldDB" id="X1AQJ8"/>
<feature type="transmembrane region" description="Helical" evidence="1">
    <location>
        <begin position="77"/>
        <end position="97"/>
    </location>
</feature>
<feature type="transmembrane region" description="Helical" evidence="1">
    <location>
        <begin position="12"/>
        <end position="30"/>
    </location>
</feature>
<comment type="caution">
    <text evidence="2">The sequence shown here is derived from an EMBL/GenBank/DDBJ whole genome shotgun (WGS) entry which is preliminary data.</text>
</comment>
<gene>
    <name evidence="2" type="ORF">S01H4_20187</name>
</gene>
<evidence type="ECO:0000256" key="1">
    <source>
        <dbReference type="SAM" id="Phobius"/>
    </source>
</evidence>
<proteinExistence type="predicted"/>
<protein>
    <submittedName>
        <fullName evidence="2">Uncharacterized protein</fullName>
    </submittedName>
</protein>